<dbReference type="VEuPathDB" id="FungiDB:RhiirA1_457972"/>
<accession>A0A2N1M5P5</accession>
<dbReference type="VEuPathDB" id="FungiDB:RhiirFUN_006134"/>
<name>A0A2N1M5P5_9GLOM</name>
<dbReference type="Proteomes" id="UP000233469">
    <property type="component" value="Unassembled WGS sequence"/>
</dbReference>
<organism evidence="1 2">
    <name type="scientific">Rhizophagus irregularis</name>
    <dbReference type="NCBI Taxonomy" id="588596"/>
    <lineage>
        <taxon>Eukaryota</taxon>
        <taxon>Fungi</taxon>
        <taxon>Fungi incertae sedis</taxon>
        <taxon>Mucoromycota</taxon>
        <taxon>Glomeromycotina</taxon>
        <taxon>Glomeromycetes</taxon>
        <taxon>Glomerales</taxon>
        <taxon>Glomeraceae</taxon>
        <taxon>Rhizophagus</taxon>
    </lineage>
</organism>
<reference evidence="1 2" key="1">
    <citation type="submission" date="2016-04" db="EMBL/GenBank/DDBJ databases">
        <title>Genome analyses suggest a sexual origin of heterokaryosis in a supposedly ancient asexual fungus.</title>
        <authorList>
            <person name="Ropars J."/>
            <person name="Sedzielewska K."/>
            <person name="Noel J."/>
            <person name="Charron P."/>
            <person name="Farinelli L."/>
            <person name="Marton T."/>
            <person name="Kruger M."/>
            <person name="Pelin A."/>
            <person name="Brachmann A."/>
            <person name="Corradi N."/>
        </authorList>
    </citation>
    <scope>NUCLEOTIDE SEQUENCE [LARGE SCALE GENOMIC DNA]</scope>
    <source>
        <strain evidence="1 2">C2</strain>
    </source>
</reference>
<sequence length="60" mass="7045">APLKKDIYAKIVKTAIIISRNLGFDLQEQNALCSQLRQYKDKEVPFDLKFATEYEEPINW</sequence>
<reference evidence="1 2" key="2">
    <citation type="submission" date="2017-10" db="EMBL/GenBank/DDBJ databases">
        <title>Extensive intraspecific genome diversity in a model arbuscular mycorrhizal fungus.</title>
        <authorList>
            <person name="Chen E.C.H."/>
            <person name="Morin E."/>
            <person name="Baudet D."/>
            <person name="Noel J."/>
            <person name="Ndikumana S."/>
            <person name="Charron P."/>
            <person name="St-Onge C."/>
            <person name="Giorgi J."/>
            <person name="Grigoriev I.V."/>
            <person name="Roux C."/>
            <person name="Martin F.M."/>
            <person name="Corradi N."/>
        </authorList>
    </citation>
    <scope>NUCLEOTIDE SEQUENCE [LARGE SCALE GENOMIC DNA]</scope>
    <source>
        <strain evidence="1 2">C2</strain>
    </source>
</reference>
<comment type="caution">
    <text evidence="1">The sequence shown here is derived from an EMBL/GenBank/DDBJ whole genome shotgun (WGS) entry which is preliminary data.</text>
</comment>
<feature type="non-terminal residue" evidence="1">
    <location>
        <position position="1"/>
    </location>
</feature>
<gene>
    <name evidence="1" type="ORF">RhiirC2_799010</name>
</gene>
<dbReference type="AlphaFoldDB" id="A0A2N1M5P5"/>
<proteinExistence type="predicted"/>
<dbReference type="EMBL" id="LLXL01004949">
    <property type="protein sequence ID" value="PKK56928.1"/>
    <property type="molecule type" value="Genomic_DNA"/>
</dbReference>
<evidence type="ECO:0000313" key="2">
    <source>
        <dbReference type="Proteomes" id="UP000233469"/>
    </source>
</evidence>
<protein>
    <submittedName>
        <fullName evidence="1">Uncharacterized protein</fullName>
    </submittedName>
</protein>
<evidence type="ECO:0000313" key="1">
    <source>
        <dbReference type="EMBL" id="PKK56928.1"/>
    </source>
</evidence>